<dbReference type="Proteomes" id="UP000611640">
    <property type="component" value="Chromosome"/>
</dbReference>
<keyword evidence="4" id="KW-1185">Reference proteome</keyword>
<protein>
    <submittedName>
        <fullName evidence="3">Uncharacterized protein</fullName>
    </submittedName>
</protein>
<feature type="compositionally biased region" description="Low complexity" evidence="1">
    <location>
        <begin position="175"/>
        <end position="186"/>
    </location>
</feature>
<name>A0A7R7DUY1_9ACTN</name>
<reference evidence="3 4" key="1">
    <citation type="submission" date="2020-08" db="EMBL/GenBank/DDBJ databases">
        <title>Whole genome shotgun sequence of Actinocatenispora thailandica NBRC 105041.</title>
        <authorList>
            <person name="Komaki H."/>
            <person name="Tamura T."/>
        </authorList>
    </citation>
    <scope>NUCLEOTIDE SEQUENCE [LARGE SCALE GENOMIC DNA]</scope>
    <source>
        <strain evidence="3 4">NBRC 105041</strain>
    </source>
</reference>
<feature type="compositionally biased region" description="Low complexity" evidence="1">
    <location>
        <begin position="123"/>
        <end position="142"/>
    </location>
</feature>
<sequence length="369" mass="36654">MDVTPERRPDPSAATTAAEFLAALRGLRAWAGQPSLRAMTALAGVVEVPNRPPNDVLPVSTLSDNLAGKRLPNLSRESFVEAYVRACLRASGADDAATAAAVEEWCAARRALAARIAAPAVPTAAAGSDLAAEPATSSATSTDRSDLAGPAPEETPDDRPTEAGSYAVGQGGAVGESSPGSGAAGEVEGGGSGGVVRAGGPGSGAAGGVEGGGSGGVVGSGRLRPVRPTERLPRQERSRVRRLAVVGIAAAVVAAGVAVALPMLSAPERGAPAPPPAAKPPVSRSAATPSSRHPTGAVPNRGVGRPPSPSGTGRETASPTRRPTATRQASASPFPWESGYQWSPSCPWCSGYPSSYPSAYPTANAAAGS</sequence>
<feature type="region of interest" description="Disordered" evidence="1">
    <location>
        <begin position="123"/>
        <end position="237"/>
    </location>
</feature>
<keyword evidence="2" id="KW-0472">Membrane</keyword>
<accession>A0A7R7DUY1</accession>
<dbReference type="EMBL" id="AP023355">
    <property type="protein sequence ID" value="BCJ38305.1"/>
    <property type="molecule type" value="Genomic_DNA"/>
</dbReference>
<feature type="region of interest" description="Disordered" evidence="1">
    <location>
        <begin position="269"/>
        <end position="339"/>
    </location>
</feature>
<gene>
    <name evidence="3" type="ORF">Athai_58080</name>
</gene>
<evidence type="ECO:0000313" key="3">
    <source>
        <dbReference type="EMBL" id="BCJ38305.1"/>
    </source>
</evidence>
<keyword evidence="2" id="KW-1133">Transmembrane helix</keyword>
<feature type="transmembrane region" description="Helical" evidence="2">
    <location>
        <begin position="243"/>
        <end position="264"/>
    </location>
</feature>
<organism evidence="3 4">
    <name type="scientific">Actinocatenispora thailandica</name>
    <dbReference type="NCBI Taxonomy" id="227318"/>
    <lineage>
        <taxon>Bacteria</taxon>
        <taxon>Bacillati</taxon>
        <taxon>Actinomycetota</taxon>
        <taxon>Actinomycetes</taxon>
        <taxon>Micromonosporales</taxon>
        <taxon>Micromonosporaceae</taxon>
        <taxon>Actinocatenispora</taxon>
    </lineage>
</organism>
<dbReference type="RefSeq" id="WP_203964364.1">
    <property type="nucleotide sequence ID" value="NZ_AP023355.1"/>
</dbReference>
<evidence type="ECO:0000256" key="2">
    <source>
        <dbReference type="SAM" id="Phobius"/>
    </source>
</evidence>
<dbReference type="KEGG" id="atl:Athai_58080"/>
<keyword evidence="2" id="KW-0812">Transmembrane</keyword>
<proteinExistence type="predicted"/>
<dbReference type="AlphaFoldDB" id="A0A7R7DUY1"/>
<feature type="compositionally biased region" description="Basic and acidic residues" evidence="1">
    <location>
        <begin position="227"/>
        <end position="237"/>
    </location>
</feature>
<evidence type="ECO:0000313" key="4">
    <source>
        <dbReference type="Proteomes" id="UP000611640"/>
    </source>
</evidence>
<feature type="compositionally biased region" description="Gly residues" evidence="1">
    <location>
        <begin position="187"/>
        <end position="219"/>
    </location>
</feature>
<evidence type="ECO:0000256" key="1">
    <source>
        <dbReference type="SAM" id="MobiDB-lite"/>
    </source>
</evidence>
<feature type="compositionally biased region" description="Low complexity" evidence="1">
    <location>
        <begin position="314"/>
        <end position="332"/>
    </location>
</feature>